<keyword evidence="1" id="KW-0472">Membrane</keyword>
<dbReference type="Proteomes" id="UP000241690">
    <property type="component" value="Unassembled WGS sequence"/>
</dbReference>
<dbReference type="GeneID" id="36622333"/>
<organism evidence="2 3">
    <name type="scientific">Trichoderma harzianum CBS 226.95</name>
    <dbReference type="NCBI Taxonomy" id="983964"/>
    <lineage>
        <taxon>Eukaryota</taxon>
        <taxon>Fungi</taxon>
        <taxon>Dikarya</taxon>
        <taxon>Ascomycota</taxon>
        <taxon>Pezizomycotina</taxon>
        <taxon>Sordariomycetes</taxon>
        <taxon>Hypocreomycetidae</taxon>
        <taxon>Hypocreales</taxon>
        <taxon>Hypocreaceae</taxon>
        <taxon>Trichoderma</taxon>
    </lineage>
</organism>
<evidence type="ECO:0000313" key="3">
    <source>
        <dbReference type="Proteomes" id="UP000241690"/>
    </source>
</evidence>
<dbReference type="EMBL" id="KZ679688">
    <property type="protein sequence ID" value="PTB50304.1"/>
    <property type="molecule type" value="Genomic_DNA"/>
</dbReference>
<dbReference type="AlphaFoldDB" id="A0A2T3ZZR5"/>
<proteinExistence type="predicted"/>
<dbReference type="RefSeq" id="XP_024769981.1">
    <property type="nucleotide sequence ID" value="XM_024913770.1"/>
</dbReference>
<keyword evidence="3" id="KW-1185">Reference proteome</keyword>
<name>A0A2T3ZZR5_TRIHA</name>
<evidence type="ECO:0000256" key="1">
    <source>
        <dbReference type="SAM" id="Phobius"/>
    </source>
</evidence>
<evidence type="ECO:0000313" key="2">
    <source>
        <dbReference type="EMBL" id="PTB50304.1"/>
    </source>
</evidence>
<protein>
    <submittedName>
        <fullName evidence="2">Uncharacterized protein</fullName>
    </submittedName>
</protein>
<feature type="transmembrane region" description="Helical" evidence="1">
    <location>
        <begin position="6"/>
        <end position="25"/>
    </location>
</feature>
<gene>
    <name evidence="2" type="ORF">M431DRAFT_249401</name>
</gene>
<keyword evidence="1" id="KW-1133">Transmembrane helix</keyword>
<reference evidence="2 3" key="1">
    <citation type="submission" date="2016-07" db="EMBL/GenBank/DDBJ databases">
        <title>Multiple horizontal gene transfer events from other fungi enriched the ability of initially mycotrophic Trichoderma (Ascomycota) to feed on dead plant biomass.</title>
        <authorList>
            <consortium name="DOE Joint Genome Institute"/>
            <person name="Aerts A."/>
            <person name="Atanasova L."/>
            <person name="Chenthamara K."/>
            <person name="Zhang J."/>
            <person name="Grujic M."/>
            <person name="Henrissat B."/>
            <person name="Kuo A."/>
            <person name="Salamov A."/>
            <person name="Lipzen A."/>
            <person name="Labutti K."/>
            <person name="Barry K."/>
            <person name="Miao Y."/>
            <person name="Rahimi M.J."/>
            <person name="Shen Q."/>
            <person name="Grigoriev I.V."/>
            <person name="Kubicek C.P."/>
            <person name="Druzhinina I.S."/>
        </authorList>
    </citation>
    <scope>NUCLEOTIDE SEQUENCE [LARGE SCALE GENOMIC DNA]</scope>
    <source>
        <strain evidence="2 3">CBS 226.95</strain>
    </source>
</reference>
<keyword evidence="1" id="KW-0812">Transmembrane</keyword>
<accession>A0A2T3ZZR5</accession>
<sequence length="180" mass="21045">MPHTPYTPYMTYLLTTGITTGIYIWGQTRTHHAHCAPRRFIDDNVYWRTFRTNICRVAFELSCRSYLVHPCYLMRIPSSVSQLHHKSKHQKTATGILRRLVESVWNRVLPWRIPIMKNPLPIDLFRRPQFVTDIPPPRRPNTTKNPRLPVCIATPITTYLSMLPTCTCLGKVFPLLRSFV</sequence>